<comment type="subcellular location">
    <subcellularLocation>
        <location evidence="1">Nucleus</location>
    </subcellularLocation>
</comment>
<accession>A0AAV9F1L7</accession>
<dbReference type="Proteomes" id="UP001180020">
    <property type="component" value="Unassembled WGS sequence"/>
</dbReference>
<evidence type="ECO:0000256" key="7">
    <source>
        <dbReference type="SAM" id="MobiDB-lite"/>
    </source>
</evidence>
<keyword evidence="5" id="KW-0804">Transcription</keyword>
<evidence type="ECO:0000256" key="3">
    <source>
        <dbReference type="ARBA" id="ARBA00023015"/>
    </source>
</evidence>
<organism evidence="10 11">
    <name type="scientific">Acorus calamus</name>
    <name type="common">Sweet flag</name>
    <dbReference type="NCBI Taxonomy" id="4465"/>
    <lineage>
        <taxon>Eukaryota</taxon>
        <taxon>Viridiplantae</taxon>
        <taxon>Streptophyta</taxon>
        <taxon>Embryophyta</taxon>
        <taxon>Tracheophyta</taxon>
        <taxon>Spermatophyta</taxon>
        <taxon>Magnoliopsida</taxon>
        <taxon>Liliopsida</taxon>
        <taxon>Acoraceae</taxon>
        <taxon>Acorus</taxon>
    </lineage>
</organism>
<evidence type="ECO:0000313" key="11">
    <source>
        <dbReference type="Proteomes" id="UP001180020"/>
    </source>
</evidence>
<evidence type="ECO:0000256" key="4">
    <source>
        <dbReference type="ARBA" id="ARBA00023125"/>
    </source>
</evidence>
<dbReference type="Pfam" id="PF00249">
    <property type="entry name" value="Myb_DNA-binding"/>
    <property type="match status" value="1"/>
</dbReference>
<evidence type="ECO:0000313" key="10">
    <source>
        <dbReference type="EMBL" id="KAK1318248.1"/>
    </source>
</evidence>
<dbReference type="PANTHER" id="PTHR47995:SF18">
    <property type="entry name" value="TRANSCRIPTION FACTOR MYB65"/>
    <property type="match status" value="1"/>
</dbReference>
<keyword evidence="11" id="KW-1185">Reference proteome</keyword>
<name>A0AAV9F1L7_ACOCL</name>
<sequence>MGPTPRTGVPELKSQKKRWSEEEGKILLDQINKHGEKDWDQLRNVPGLNSRSGKSCRLRWFNHLRPGLNKDSLTEAEKQKINDLQKRLGNKWAKIAKHVSCIGLATIQNSHCVPKDLQYRPTATMEQQWPSSSAMNQNMNDQYVAANTLHDELRDTPLQPLNVNQYVDVVEPLPLPVNNIDTVSYAALLQNSSNAAMEIHQWPPSFAMNQTVNDHYVDVNMQHDMKDLSYGGSPDPAITETLFSLSDSLDHYPMFDLSLFQNIWPTQVAHESLKDQYFVTNESDLPNKP</sequence>
<evidence type="ECO:0000256" key="5">
    <source>
        <dbReference type="ARBA" id="ARBA00023163"/>
    </source>
</evidence>
<keyword evidence="4" id="KW-0238">DNA-binding</keyword>
<evidence type="ECO:0000256" key="2">
    <source>
        <dbReference type="ARBA" id="ARBA00022737"/>
    </source>
</evidence>
<dbReference type="InterPro" id="IPR009057">
    <property type="entry name" value="Homeodomain-like_sf"/>
</dbReference>
<dbReference type="PANTHER" id="PTHR47995">
    <property type="entry name" value="TRANSCRIPTION FACTOR MYB33-RELATED"/>
    <property type="match status" value="1"/>
</dbReference>
<keyword evidence="6" id="KW-0539">Nucleus</keyword>
<dbReference type="GO" id="GO:0005634">
    <property type="term" value="C:nucleus"/>
    <property type="evidence" value="ECO:0007669"/>
    <property type="project" value="UniProtKB-SubCell"/>
</dbReference>
<dbReference type="AlphaFoldDB" id="A0AAV9F1L7"/>
<reference evidence="10" key="2">
    <citation type="submission" date="2023-06" db="EMBL/GenBank/DDBJ databases">
        <authorList>
            <person name="Ma L."/>
            <person name="Liu K.-W."/>
            <person name="Li Z."/>
            <person name="Hsiao Y.-Y."/>
            <person name="Qi Y."/>
            <person name="Fu T."/>
            <person name="Tang G."/>
            <person name="Zhang D."/>
            <person name="Sun W.-H."/>
            <person name="Liu D.-K."/>
            <person name="Li Y."/>
            <person name="Chen G.-Z."/>
            <person name="Liu X.-D."/>
            <person name="Liao X.-Y."/>
            <person name="Jiang Y.-T."/>
            <person name="Yu X."/>
            <person name="Hao Y."/>
            <person name="Huang J."/>
            <person name="Zhao X.-W."/>
            <person name="Ke S."/>
            <person name="Chen Y.-Y."/>
            <person name="Wu W.-L."/>
            <person name="Hsu J.-L."/>
            <person name="Lin Y.-F."/>
            <person name="Huang M.-D."/>
            <person name="Li C.-Y."/>
            <person name="Huang L."/>
            <person name="Wang Z.-W."/>
            <person name="Zhao X."/>
            <person name="Zhong W.-Y."/>
            <person name="Peng D.-H."/>
            <person name="Ahmad S."/>
            <person name="Lan S."/>
            <person name="Zhang J.-S."/>
            <person name="Tsai W.-C."/>
            <person name="Van De Peer Y."/>
            <person name="Liu Z.-J."/>
        </authorList>
    </citation>
    <scope>NUCLEOTIDE SEQUENCE</scope>
    <source>
        <strain evidence="10">CP</strain>
        <tissue evidence="10">Leaves</tissue>
    </source>
</reference>
<protein>
    <submittedName>
        <fullName evidence="10">Transcription factor GAMYB</fullName>
    </submittedName>
</protein>
<feature type="domain" description="Myb-like" evidence="8">
    <location>
        <begin position="11"/>
        <end position="64"/>
    </location>
</feature>
<dbReference type="SUPFAM" id="SSF46689">
    <property type="entry name" value="Homeodomain-like"/>
    <property type="match status" value="1"/>
</dbReference>
<comment type="caution">
    <text evidence="10">The sequence shown here is derived from an EMBL/GenBank/DDBJ whole genome shotgun (WGS) entry which is preliminary data.</text>
</comment>
<dbReference type="EMBL" id="JAUJYO010000004">
    <property type="protein sequence ID" value="KAK1318248.1"/>
    <property type="molecule type" value="Genomic_DNA"/>
</dbReference>
<keyword evidence="3" id="KW-0805">Transcription regulation</keyword>
<dbReference type="InterPro" id="IPR001005">
    <property type="entry name" value="SANT/Myb"/>
</dbReference>
<proteinExistence type="predicted"/>
<dbReference type="GO" id="GO:0003677">
    <property type="term" value="F:DNA binding"/>
    <property type="evidence" value="ECO:0007669"/>
    <property type="project" value="UniProtKB-KW"/>
</dbReference>
<evidence type="ECO:0000259" key="9">
    <source>
        <dbReference type="PROSITE" id="PS51294"/>
    </source>
</evidence>
<gene>
    <name evidence="10" type="primary">GAM1</name>
    <name evidence="10" type="ORF">QJS10_CPB04g00529</name>
</gene>
<dbReference type="CDD" id="cd00167">
    <property type="entry name" value="SANT"/>
    <property type="match status" value="1"/>
</dbReference>
<evidence type="ECO:0000256" key="6">
    <source>
        <dbReference type="ARBA" id="ARBA00023242"/>
    </source>
</evidence>
<keyword evidence="2" id="KW-0677">Repeat</keyword>
<evidence type="ECO:0000256" key="1">
    <source>
        <dbReference type="ARBA" id="ARBA00004123"/>
    </source>
</evidence>
<evidence type="ECO:0000259" key="8">
    <source>
        <dbReference type="PROSITE" id="PS50090"/>
    </source>
</evidence>
<dbReference type="Gene3D" id="1.10.10.60">
    <property type="entry name" value="Homeodomain-like"/>
    <property type="match status" value="1"/>
</dbReference>
<dbReference type="PROSITE" id="PS50090">
    <property type="entry name" value="MYB_LIKE"/>
    <property type="match status" value="1"/>
</dbReference>
<dbReference type="InterPro" id="IPR017930">
    <property type="entry name" value="Myb_dom"/>
</dbReference>
<reference evidence="10" key="1">
    <citation type="journal article" date="2023" name="Nat. Commun.">
        <title>Diploid and tetraploid genomes of Acorus and the evolution of monocots.</title>
        <authorList>
            <person name="Ma L."/>
            <person name="Liu K.W."/>
            <person name="Li Z."/>
            <person name="Hsiao Y.Y."/>
            <person name="Qi Y."/>
            <person name="Fu T."/>
            <person name="Tang G.D."/>
            <person name="Zhang D."/>
            <person name="Sun W.H."/>
            <person name="Liu D.K."/>
            <person name="Li Y."/>
            <person name="Chen G.Z."/>
            <person name="Liu X.D."/>
            <person name="Liao X.Y."/>
            <person name="Jiang Y.T."/>
            <person name="Yu X."/>
            <person name="Hao Y."/>
            <person name="Huang J."/>
            <person name="Zhao X.W."/>
            <person name="Ke S."/>
            <person name="Chen Y.Y."/>
            <person name="Wu W.L."/>
            <person name="Hsu J.L."/>
            <person name="Lin Y.F."/>
            <person name="Huang M.D."/>
            <person name="Li C.Y."/>
            <person name="Huang L."/>
            <person name="Wang Z.W."/>
            <person name="Zhao X."/>
            <person name="Zhong W.Y."/>
            <person name="Peng D.H."/>
            <person name="Ahmad S."/>
            <person name="Lan S."/>
            <person name="Zhang J.S."/>
            <person name="Tsai W.C."/>
            <person name="Van de Peer Y."/>
            <person name="Liu Z.J."/>
        </authorList>
    </citation>
    <scope>NUCLEOTIDE SEQUENCE</scope>
    <source>
        <strain evidence="10">CP</strain>
    </source>
</reference>
<dbReference type="PROSITE" id="PS51294">
    <property type="entry name" value="HTH_MYB"/>
    <property type="match status" value="1"/>
</dbReference>
<dbReference type="SMART" id="SM00717">
    <property type="entry name" value="SANT"/>
    <property type="match status" value="2"/>
</dbReference>
<feature type="domain" description="HTH myb-type" evidence="9">
    <location>
        <begin position="15"/>
        <end position="68"/>
    </location>
</feature>
<feature type="region of interest" description="Disordered" evidence="7">
    <location>
        <begin position="1"/>
        <end position="20"/>
    </location>
</feature>